<gene>
    <name evidence="2" type="ORF">HNR19_001811</name>
</gene>
<dbReference type="Pfam" id="PF02627">
    <property type="entry name" value="CMD"/>
    <property type="match status" value="1"/>
</dbReference>
<dbReference type="InterPro" id="IPR003779">
    <property type="entry name" value="CMD-like"/>
</dbReference>
<dbReference type="EMBL" id="JACCFP010000001">
    <property type="protein sequence ID" value="NYJ01113.1"/>
    <property type="molecule type" value="Genomic_DNA"/>
</dbReference>
<organism evidence="2 3">
    <name type="scientific">Nocardioides thalensis</name>
    <dbReference type="NCBI Taxonomy" id="1914755"/>
    <lineage>
        <taxon>Bacteria</taxon>
        <taxon>Bacillati</taxon>
        <taxon>Actinomycetota</taxon>
        <taxon>Actinomycetes</taxon>
        <taxon>Propionibacteriales</taxon>
        <taxon>Nocardioidaceae</taxon>
        <taxon>Nocardioides</taxon>
    </lineage>
</organism>
<dbReference type="Gene3D" id="1.20.1290.10">
    <property type="entry name" value="AhpD-like"/>
    <property type="match status" value="1"/>
</dbReference>
<reference evidence="2 3" key="1">
    <citation type="submission" date="2020-07" db="EMBL/GenBank/DDBJ databases">
        <title>Sequencing the genomes of 1000 actinobacteria strains.</title>
        <authorList>
            <person name="Klenk H.-P."/>
        </authorList>
    </citation>
    <scope>NUCLEOTIDE SEQUENCE [LARGE SCALE GENOMIC DNA]</scope>
    <source>
        <strain evidence="2 3">DSM 103833</strain>
    </source>
</reference>
<feature type="domain" description="Carboxymuconolactone decarboxylase-like" evidence="1">
    <location>
        <begin position="46"/>
        <end position="127"/>
    </location>
</feature>
<protein>
    <submittedName>
        <fullName evidence="2">Alkylhydroperoxidase family enzyme</fullName>
    </submittedName>
</protein>
<keyword evidence="2" id="KW-0575">Peroxidase</keyword>
<dbReference type="PANTHER" id="PTHR34846:SF5">
    <property type="entry name" value="CARBOXYMUCONOLACTONE DECARBOXYLASE-LIKE DOMAIN-CONTAINING PROTEIN"/>
    <property type="match status" value="1"/>
</dbReference>
<dbReference type="PANTHER" id="PTHR34846">
    <property type="entry name" value="4-CARBOXYMUCONOLACTONE DECARBOXYLASE FAMILY PROTEIN (AFU_ORTHOLOGUE AFUA_6G11590)"/>
    <property type="match status" value="1"/>
</dbReference>
<accession>A0A853C486</accession>
<evidence type="ECO:0000313" key="2">
    <source>
        <dbReference type="EMBL" id="NYJ01113.1"/>
    </source>
</evidence>
<keyword evidence="2" id="KW-0560">Oxidoreductase</keyword>
<comment type="caution">
    <text evidence="2">The sequence shown here is derived from an EMBL/GenBank/DDBJ whole genome shotgun (WGS) entry which is preliminary data.</text>
</comment>
<name>A0A853C486_9ACTN</name>
<dbReference type="AlphaFoldDB" id="A0A853C486"/>
<evidence type="ECO:0000313" key="3">
    <source>
        <dbReference type="Proteomes" id="UP000530424"/>
    </source>
</evidence>
<sequence>MSEPRVTPGGWRETGPVVAAFAAVAGRVTGTEPPAVFRTLGRHRRLFWGWLHFAGRLMPGGRLARREAELVILRVASLLGSDYELTQHRRLGRRAGLSADEVAVAERATDDAGGLSDREALALRVADEMVADQDISDALWAELGRFFDEKERIELVLLVGHYAMLATVLKAFRVQPDQPRR</sequence>
<dbReference type="RefSeq" id="WP_179667629.1">
    <property type="nucleotide sequence ID" value="NZ_JACCFP010000001.1"/>
</dbReference>
<evidence type="ECO:0000259" key="1">
    <source>
        <dbReference type="Pfam" id="PF02627"/>
    </source>
</evidence>
<dbReference type="InterPro" id="IPR029032">
    <property type="entry name" value="AhpD-like"/>
</dbReference>
<keyword evidence="3" id="KW-1185">Reference proteome</keyword>
<dbReference type="GO" id="GO:0051920">
    <property type="term" value="F:peroxiredoxin activity"/>
    <property type="evidence" value="ECO:0007669"/>
    <property type="project" value="InterPro"/>
</dbReference>
<proteinExistence type="predicted"/>
<dbReference type="Proteomes" id="UP000530424">
    <property type="component" value="Unassembled WGS sequence"/>
</dbReference>
<dbReference type="SUPFAM" id="SSF69118">
    <property type="entry name" value="AhpD-like"/>
    <property type="match status" value="1"/>
</dbReference>